<sequence length="399" mass="42086">MFPAMPYLRWIDGRPATATYDLGSSDLRPDTPTDGVVPRPLAGYEDPPTDASLREQLAAAYGVTPEEVLVTAGATHANFLAEVTALSLTDGDDSDDVSETTAEGADSSTDSEPQVLVEKPGYQPLTATAASLGANVNRFLRPPDDDYRLSPTRVENAVTDEFALVTVTNRHNPSGRLTTRETLTAVARVAADAGGFLLVDEVYAPYVGTAGTTGDTAGDPQSATDGTATARTAFGGVTAAGLPNTVTTGSLTKFYGLGGLRIGWLIAPTRFVARARTVATHVPAVAEPSRVLARRALHHEERLAERQRALLAENHDRLSSFVADRGDLSGTVHAGSSFALLAHESADGDTVAERAWDEGLLVVPGRFFDRTESFRLSLGRDAEEVAGGLRVLGDVLDAV</sequence>
<dbReference type="Proteomes" id="UP001596201">
    <property type="component" value="Unassembled WGS sequence"/>
</dbReference>
<name>A0ABD5R9Q5_9EURY</name>
<evidence type="ECO:0000259" key="3">
    <source>
        <dbReference type="Pfam" id="PF00155"/>
    </source>
</evidence>
<comment type="similarity">
    <text evidence="1">Belongs to the class-I pyridoxal-phosphate-dependent aminotransferase family.</text>
</comment>
<accession>A0ABD5R9Q5</accession>
<proteinExistence type="inferred from homology"/>
<dbReference type="Gene3D" id="3.40.640.10">
    <property type="entry name" value="Type I PLP-dependent aspartate aminotransferase-like (Major domain)"/>
    <property type="match status" value="2"/>
</dbReference>
<reference evidence="4 5" key="1">
    <citation type="journal article" date="2019" name="Int. J. Syst. Evol. Microbiol.">
        <title>The Global Catalogue of Microorganisms (GCM) 10K type strain sequencing project: providing services to taxonomists for standard genome sequencing and annotation.</title>
        <authorList>
            <consortium name="The Broad Institute Genomics Platform"/>
            <consortium name="The Broad Institute Genome Sequencing Center for Infectious Disease"/>
            <person name="Wu L."/>
            <person name="Ma J."/>
        </authorList>
    </citation>
    <scope>NUCLEOTIDE SEQUENCE [LARGE SCALE GENOMIC DNA]</scope>
    <source>
        <strain evidence="4 5">CGMCC 1.12237</strain>
    </source>
</reference>
<dbReference type="GO" id="GO:0008483">
    <property type="term" value="F:transaminase activity"/>
    <property type="evidence" value="ECO:0007669"/>
    <property type="project" value="UniProtKB-KW"/>
</dbReference>
<dbReference type="PROSITE" id="PS00105">
    <property type="entry name" value="AA_TRANSFER_CLASS_1"/>
    <property type="match status" value="1"/>
</dbReference>
<dbReference type="InterPro" id="IPR015424">
    <property type="entry name" value="PyrdxlP-dep_Trfase"/>
</dbReference>
<comment type="cofactor">
    <cofactor evidence="1">
        <name>pyridoxal 5'-phosphate</name>
        <dbReference type="ChEBI" id="CHEBI:597326"/>
    </cofactor>
</comment>
<dbReference type="SUPFAM" id="SSF53383">
    <property type="entry name" value="PLP-dependent transferases"/>
    <property type="match status" value="1"/>
</dbReference>
<dbReference type="InterPro" id="IPR004839">
    <property type="entry name" value="Aminotransferase_I/II_large"/>
</dbReference>
<dbReference type="PANTHER" id="PTHR43510">
    <property type="entry name" value="AMINOTRANSFERASE FUNCTION, HYPOTHETICAL (EUROFUNG)"/>
    <property type="match status" value="1"/>
</dbReference>
<evidence type="ECO:0000256" key="2">
    <source>
        <dbReference type="SAM" id="MobiDB-lite"/>
    </source>
</evidence>
<dbReference type="InterPro" id="IPR015422">
    <property type="entry name" value="PyrdxlP-dep_Trfase_small"/>
</dbReference>
<keyword evidence="1 4" id="KW-0032">Aminotransferase</keyword>
<feature type="domain" description="Aminotransferase class I/classII large" evidence="3">
    <location>
        <begin position="40"/>
        <end position="386"/>
    </location>
</feature>
<feature type="region of interest" description="Disordered" evidence="2">
    <location>
        <begin position="89"/>
        <end position="113"/>
    </location>
</feature>
<dbReference type="Pfam" id="PF00155">
    <property type="entry name" value="Aminotran_1_2"/>
    <property type="match status" value="1"/>
</dbReference>
<keyword evidence="5" id="KW-1185">Reference proteome</keyword>
<evidence type="ECO:0000256" key="1">
    <source>
        <dbReference type="RuleBase" id="RU000481"/>
    </source>
</evidence>
<evidence type="ECO:0000313" key="4">
    <source>
        <dbReference type="EMBL" id="MFC5366771.1"/>
    </source>
</evidence>
<organism evidence="4 5">
    <name type="scientific">Salinirubrum litoreum</name>
    <dbReference type="NCBI Taxonomy" id="1126234"/>
    <lineage>
        <taxon>Archaea</taxon>
        <taxon>Methanobacteriati</taxon>
        <taxon>Methanobacteriota</taxon>
        <taxon>Stenosarchaea group</taxon>
        <taxon>Halobacteria</taxon>
        <taxon>Halobacteriales</taxon>
        <taxon>Haloferacaceae</taxon>
        <taxon>Salinirubrum</taxon>
    </lineage>
</organism>
<dbReference type="InterPro" id="IPR004838">
    <property type="entry name" value="NHTrfase_class1_PyrdxlP-BS"/>
</dbReference>
<dbReference type="Gene3D" id="3.90.1150.10">
    <property type="entry name" value="Aspartate Aminotransferase, domain 1"/>
    <property type="match status" value="1"/>
</dbReference>
<dbReference type="InterPro" id="IPR015421">
    <property type="entry name" value="PyrdxlP-dep_Trfase_major"/>
</dbReference>
<feature type="region of interest" description="Disordered" evidence="2">
    <location>
        <begin position="21"/>
        <end position="48"/>
    </location>
</feature>
<dbReference type="AlphaFoldDB" id="A0ABD5R9Q5"/>
<gene>
    <name evidence="4" type="ORF">ACFPJ5_07440</name>
</gene>
<comment type="caution">
    <text evidence="4">The sequence shown here is derived from an EMBL/GenBank/DDBJ whole genome shotgun (WGS) entry which is preliminary data.</text>
</comment>
<protein>
    <recommendedName>
        <fullName evidence="1">Aminotransferase</fullName>
        <ecNumber evidence="1">2.6.1.-</ecNumber>
    </recommendedName>
</protein>
<dbReference type="RefSeq" id="WP_227227894.1">
    <property type="nucleotide sequence ID" value="NZ_JAJCVJ010000001.1"/>
</dbReference>
<dbReference type="CDD" id="cd00609">
    <property type="entry name" value="AAT_like"/>
    <property type="match status" value="1"/>
</dbReference>
<dbReference type="EC" id="2.6.1.-" evidence="1"/>
<dbReference type="EMBL" id="JBHSKX010000001">
    <property type="protein sequence ID" value="MFC5366771.1"/>
    <property type="molecule type" value="Genomic_DNA"/>
</dbReference>
<keyword evidence="1" id="KW-0808">Transferase</keyword>
<dbReference type="PANTHER" id="PTHR43510:SF1">
    <property type="entry name" value="AMINOTRANSFERASE FUNCTION, HYPOTHETICAL (EUROFUNG)"/>
    <property type="match status" value="1"/>
</dbReference>
<evidence type="ECO:0000313" key="5">
    <source>
        <dbReference type="Proteomes" id="UP001596201"/>
    </source>
</evidence>